<evidence type="ECO:0000256" key="4">
    <source>
        <dbReference type="ARBA" id="ARBA00022670"/>
    </source>
</evidence>
<evidence type="ECO:0000256" key="2">
    <source>
        <dbReference type="ARBA" id="ARBA00004401"/>
    </source>
</evidence>
<evidence type="ECO:0000256" key="6">
    <source>
        <dbReference type="ARBA" id="ARBA00022801"/>
    </source>
</evidence>
<dbReference type="Gene3D" id="3.40.390.10">
    <property type="entry name" value="Collagenase (Catalytic Domain)"/>
    <property type="match status" value="1"/>
</dbReference>
<dbReference type="Proteomes" id="UP001652661">
    <property type="component" value="Chromosome 2L"/>
</dbReference>
<evidence type="ECO:0000256" key="8">
    <source>
        <dbReference type="ARBA" id="ARBA00023049"/>
    </source>
</evidence>
<feature type="domain" description="Peptidase M13 C-terminal" evidence="9">
    <location>
        <begin position="514"/>
        <end position="675"/>
    </location>
</feature>
<dbReference type="OrthoDB" id="7995352at2759"/>
<dbReference type="Gene3D" id="1.10.1380.10">
    <property type="entry name" value="Neutral endopeptidase , domain2"/>
    <property type="match status" value="1"/>
</dbReference>
<accession>A0A6P4IZE6</accession>
<evidence type="ECO:0000256" key="7">
    <source>
        <dbReference type="ARBA" id="ARBA00022833"/>
    </source>
</evidence>
<comment type="cofactor">
    <cofactor evidence="1">
        <name>Zn(2+)</name>
        <dbReference type="ChEBI" id="CHEBI:29105"/>
    </cofactor>
</comment>
<name>A0A6P4IZE6_DROKI</name>
<dbReference type="InterPro" id="IPR042089">
    <property type="entry name" value="Peptidase_M13_dom_2"/>
</dbReference>
<keyword evidence="7" id="KW-0862">Zinc</keyword>
<dbReference type="InterPro" id="IPR000718">
    <property type="entry name" value="Peptidase_M13"/>
</dbReference>
<keyword evidence="11" id="KW-1185">Reference proteome</keyword>
<sequence length="678" mass="78674">MKSAESSHQKCDKSKSASLKIINSRKMASRLWTLFLFLASANHVYSAPYTTHLNRSCPYHNSCSPGVNQQHIERLLSYVDNEKQPCDDFYAYACGKWREKHGSDATATTMSEAQINENYAELFAELRHNSSYFEFPMFRKLATHFQDCLALDKPHLSRYLELLDHKLPESLKTTHWSELLAVLGQYGYHGHFVLLEVRWHNATHHMLFLLPHNHHLSLNLTPDIYDALSRHGLSDGAWPPYEQLREQFRLLEQNLTSLERSKIPDDSFTNRSLEEIQAEVPGVEWGRILRKQLNRTVGGNQAFQVDDLAAIKRLVEYLNQADNLLLNRYSLARFLSHLVSLPHNPLAEWSPGSKSLSLRCIRHMRRSLYLPMNYVYEHRFYAHRRRADELVIHRVFEQLQGQLELNLDNNPLNLSQELVSSLKAKVHFMRINVGNLPPNVSEQFYWEVDRRWIVGHDFYENHLNSLLFYYSVVSDLEGTKNQTERAIWYSFNMHQPEFPDNIDATPYFYCLGDIIFVPYSYVRLPFFHADFWPALLYGDLANTLGHEMMHALDTDLVDYDAWGHMSNFSDQLVLVPRYTDAVRCLNDSAVMLNERAADVSGSRLALHTYGGDWMDNPDDGRLYFLQFAHFFCGDEGDIYHDTGSQRLNYALSQVPKFAEVFGCQSGTGMNSAEQCPFW</sequence>
<dbReference type="SUPFAM" id="SSF55486">
    <property type="entry name" value="Metalloproteases ('zincins'), catalytic domain"/>
    <property type="match status" value="1"/>
</dbReference>
<keyword evidence="6" id="KW-0378">Hydrolase</keyword>
<comment type="subcellular location">
    <subcellularLocation>
        <location evidence="2">Cell membrane</location>
        <topology evidence="2">Single-pass type II membrane protein</topology>
    </subcellularLocation>
</comment>
<keyword evidence="5" id="KW-0479">Metal-binding</keyword>
<evidence type="ECO:0000259" key="10">
    <source>
        <dbReference type="Pfam" id="PF05649"/>
    </source>
</evidence>
<dbReference type="GO" id="GO:0005886">
    <property type="term" value="C:plasma membrane"/>
    <property type="evidence" value="ECO:0007669"/>
    <property type="project" value="UniProtKB-SubCell"/>
</dbReference>
<dbReference type="InterPro" id="IPR024079">
    <property type="entry name" value="MetalloPept_cat_dom_sf"/>
</dbReference>
<dbReference type="PANTHER" id="PTHR11733">
    <property type="entry name" value="ZINC METALLOPROTEASE FAMILY M13 NEPRILYSIN-RELATED"/>
    <property type="match status" value="1"/>
</dbReference>
<evidence type="ECO:0000256" key="3">
    <source>
        <dbReference type="ARBA" id="ARBA00007357"/>
    </source>
</evidence>
<dbReference type="GO" id="GO:0046872">
    <property type="term" value="F:metal ion binding"/>
    <property type="evidence" value="ECO:0007669"/>
    <property type="project" value="UniProtKB-KW"/>
</dbReference>
<evidence type="ECO:0000259" key="9">
    <source>
        <dbReference type="Pfam" id="PF01431"/>
    </source>
</evidence>
<evidence type="ECO:0000256" key="5">
    <source>
        <dbReference type="ARBA" id="ARBA00022723"/>
    </source>
</evidence>
<dbReference type="InterPro" id="IPR018497">
    <property type="entry name" value="Peptidase_M13_C"/>
</dbReference>
<dbReference type="AlphaFoldDB" id="A0A6P4IZE6"/>
<dbReference type="Pfam" id="PF05649">
    <property type="entry name" value="Peptidase_M13_N"/>
    <property type="match status" value="1"/>
</dbReference>
<gene>
    <name evidence="12" type="primary">Nepl4</name>
</gene>
<dbReference type="InterPro" id="IPR008753">
    <property type="entry name" value="Peptidase_M13_N"/>
</dbReference>
<evidence type="ECO:0000313" key="12">
    <source>
        <dbReference type="RefSeq" id="XP_017033950.1"/>
    </source>
</evidence>
<keyword evidence="4" id="KW-0645">Protease</keyword>
<evidence type="ECO:0000256" key="1">
    <source>
        <dbReference type="ARBA" id="ARBA00001947"/>
    </source>
</evidence>
<evidence type="ECO:0000313" key="11">
    <source>
        <dbReference type="Proteomes" id="UP001652661"/>
    </source>
</evidence>
<dbReference type="PROSITE" id="PS51885">
    <property type="entry name" value="NEPRILYSIN"/>
    <property type="match status" value="1"/>
</dbReference>
<dbReference type="Pfam" id="PF01431">
    <property type="entry name" value="Peptidase_M13"/>
    <property type="match status" value="1"/>
</dbReference>
<feature type="domain" description="Peptidase M13 N-terminal" evidence="10">
    <location>
        <begin position="85"/>
        <end position="434"/>
    </location>
</feature>
<dbReference type="RefSeq" id="XP_017033950.1">
    <property type="nucleotide sequence ID" value="XM_017178461.3"/>
</dbReference>
<comment type="similarity">
    <text evidence="3">Belongs to the peptidase M13 family.</text>
</comment>
<dbReference type="GO" id="GO:0004222">
    <property type="term" value="F:metalloendopeptidase activity"/>
    <property type="evidence" value="ECO:0007669"/>
    <property type="project" value="InterPro"/>
</dbReference>
<reference evidence="11" key="1">
    <citation type="submission" date="2025-05" db="UniProtKB">
        <authorList>
            <consortium name="RefSeq"/>
        </authorList>
    </citation>
    <scope>NUCLEOTIDE SEQUENCE [LARGE SCALE GENOMIC DNA]</scope>
    <source>
        <strain evidence="11">14028-0561.14</strain>
    </source>
</reference>
<dbReference type="GO" id="GO:0006508">
    <property type="term" value="P:proteolysis"/>
    <property type="evidence" value="ECO:0007669"/>
    <property type="project" value="UniProtKB-KW"/>
</dbReference>
<dbReference type="PANTHER" id="PTHR11733:SF237">
    <property type="entry name" value="NEPRILYSIN-LIKE 4"/>
    <property type="match status" value="1"/>
</dbReference>
<protein>
    <submittedName>
        <fullName evidence="12">Neprilysin-4</fullName>
    </submittedName>
</protein>
<keyword evidence="8" id="KW-0482">Metalloprotease</keyword>
<reference evidence="12" key="2">
    <citation type="submission" date="2025-08" db="UniProtKB">
        <authorList>
            <consortium name="RefSeq"/>
        </authorList>
    </citation>
    <scope>IDENTIFICATION</scope>
    <source>
        <strain evidence="12">14028-0561.14</strain>
        <tissue evidence="12">Whole fly</tissue>
    </source>
</reference>
<organism evidence="11 12">
    <name type="scientific">Drosophila kikkawai</name>
    <name type="common">Fruit fly</name>
    <dbReference type="NCBI Taxonomy" id="30033"/>
    <lineage>
        <taxon>Eukaryota</taxon>
        <taxon>Metazoa</taxon>
        <taxon>Ecdysozoa</taxon>
        <taxon>Arthropoda</taxon>
        <taxon>Hexapoda</taxon>
        <taxon>Insecta</taxon>
        <taxon>Pterygota</taxon>
        <taxon>Neoptera</taxon>
        <taxon>Endopterygota</taxon>
        <taxon>Diptera</taxon>
        <taxon>Brachycera</taxon>
        <taxon>Muscomorpha</taxon>
        <taxon>Ephydroidea</taxon>
        <taxon>Drosophilidae</taxon>
        <taxon>Drosophila</taxon>
        <taxon>Sophophora</taxon>
    </lineage>
</organism>
<proteinExistence type="inferred from homology"/>